<dbReference type="GeneID" id="107220395"/>
<dbReference type="AlphaFoldDB" id="A0A6J0BJP8"/>
<proteinExistence type="predicted"/>
<dbReference type="NCBIfam" id="TIGR00756">
    <property type="entry name" value="PPR"/>
    <property type="match status" value="2"/>
</dbReference>
<sequence length="646" mass="73126">MLTTKLNLAFSTGTVNNARLSILAGKLNLNLLEKKSYSCVSQTFIHNSQFISNKRFGESLSKYTSGTTPNNLSGTSEAGQALLHRVVSRTFASENLQENADIFGDLGDRRYEKVELDRGDKKEEEFIQNEAKPPPRSVLTPGKYADLIKQHIALRDLDSAANVLDQVKDDRNKPTNYMYNLLIRAFAMRGNVKKCFSLYNNMKKQELKPTLATYVSLLNSCANCMNSELALEKLIHLRQIMIEKGIEINPVHYNAMLKAYGRHGKLLEAFQLVDEMSDKKMTIGISTCNFLLQASISDKEAGFRHALIVWHLVRHRKLKPDIYTYNLLLRSARDCKLGNLKAEDLVAFPEIKKNEAAMITYADRTNLLAHPPQVGQQLPLIDTSNNTDLVADSETKFTSKSAISKTSDPLPLANIQSSSSQMNFLLLGGIANFISQMENDKVKPDIKTTTYLMELVPGSELAEKTVINYAKSAGVELDVDFYNLLIRKRSFRFDYQNALKVLSMLEQDNLEPNIMTWGVLALTCTTPSQARELFEGMELSGHRLNAQIIGAILRQAAQRLQFSLIIELMQKMQSEKIIPSPKIYEILDLLNKKAAKMFRAKDDDNNVNKSLKYGYQNFKRVYPQWLKEMKVASSDRKKKVFDFTSH</sequence>
<dbReference type="RefSeq" id="XP_015514452.1">
    <property type="nucleotide sequence ID" value="XM_015658966.2"/>
</dbReference>
<dbReference type="InterPro" id="IPR011990">
    <property type="entry name" value="TPR-like_helical_dom_sf"/>
</dbReference>
<dbReference type="PANTHER" id="PTHR47447">
    <property type="entry name" value="OS03G0856100 PROTEIN"/>
    <property type="match status" value="1"/>
</dbReference>
<feature type="repeat" description="PPR" evidence="2">
    <location>
        <begin position="249"/>
        <end position="283"/>
    </location>
</feature>
<keyword evidence="1" id="KW-0677">Repeat</keyword>
<reference evidence="4" key="1">
    <citation type="submission" date="2025-08" db="UniProtKB">
        <authorList>
            <consortium name="RefSeq"/>
        </authorList>
    </citation>
    <scope>IDENTIFICATION</scope>
    <source>
        <tissue evidence="4">Thorax and Abdomen</tissue>
    </source>
</reference>
<dbReference type="FunCoup" id="A0A6J0BJP8">
    <property type="interactions" value="1432"/>
</dbReference>
<accession>A0A6J0BJP8</accession>
<dbReference type="OrthoDB" id="185373at2759"/>
<dbReference type="KEGG" id="nlo:107220395"/>
<evidence type="ECO:0000313" key="4">
    <source>
        <dbReference type="RefSeq" id="XP_015514452.1"/>
    </source>
</evidence>
<gene>
    <name evidence="4" type="primary">LOC107220395</name>
</gene>
<keyword evidence="3" id="KW-1185">Reference proteome</keyword>
<dbReference type="Pfam" id="PF13041">
    <property type="entry name" value="PPR_2"/>
    <property type="match status" value="2"/>
</dbReference>
<feature type="repeat" description="PPR" evidence="2">
    <location>
        <begin position="175"/>
        <end position="209"/>
    </location>
</feature>
<dbReference type="InterPro" id="IPR002885">
    <property type="entry name" value="PPR_rpt"/>
</dbReference>
<evidence type="ECO:0000256" key="1">
    <source>
        <dbReference type="ARBA" id="ARBA00022737"/>
    </source>
</evidence>
<dbReference type="Gene3D" id="1.25.40.10">
    <property type="entry name" value="Tetratricopeptide repeat domain"/>
    <property type="match status" value="3"/>
</dbReference>
<dbReference type="Pfam" id="PF13812">
    <property type="entry name" value="PPR_3"/>
    <property type="match status" value="1"/>
</dbReference>
<dbReference type="Proteomes" id="UP000829291">
    <property type="component" value="Chromosome 1"/>
</dbReference>
<protein>
    <submittedName>
        <fullName evidence="4">Pentatricopeptide repeat-containing protein 1, mitochondrial</fullName>
    </submittedName>
</protein>
<evidence type="ECO:0000313" key="3">
    <source>
        <dbReference type="Proteomes" id="UP000829291"/>
    </source>
</evidence>
<name>A0A6J0BJP8_NEOLC</name>
<dbReference type="PANTHER" id="PTHR47447:SF24">
    <property type="entry name" value="PENTATRICOPEPTIDE REPEAT-CONTAINING PROTEIN"/>
    <property type="match status" value="1"/>
</dbReference>
<evidence type="ECO:0000256" key="2">
    <source>
        <dbReference type="PROSITE-ProRule" id="PRU00708"/>
    </source>
</evidence>
<organism evidence="4">
    <name type="scientific">Neodiprion lecontei</name>
    <name type="common">Redheaded pine sawfly</name>
    <dbReference type="NCBI Taxonomy" id="441921"/>
    <lineage>
        <taxon>Eukaryota</taxon>
        <taxon>Metazoa</taxon>
        <taxon>Ecdysozoa</taxon>
        <taxon>Arthropoda</taxon>
        <taxon>Hexapoda</taxon>
        <taxon>Insecta</taxon>
        <taxon>Pterygota</taxon>
        <taxon>Neoptera</taxon>
        <taxon>Endopterygota</taxon>
        <taxon>Hymenoptera</taxon>
        <taxon>Tenthredinoidea</taxon>
        <taxon>Diprionidae</taxon>
        <taxon>Diprioninae</taxon>
        <taxon>Neodiprion</taxon>
    </lineage>
</organism>
<dbReference type="PROSITE" id="PS51375">
    <property type="entry name" value="PPR"/>
    <property type="match status" value="2"/>
</dbReference>
<dbReference type="InParanoid" id="A0A6J0BJP8"/>